<keyword evidence="3" id="KW-1185">Reference proteome</keyword>
<dbReference type="AlphaFoldDB" id="A0A834HPY6"/>
<reference evidence="2" key="1">
    <citation type="submission" date="2020-08" db="EMBL/GenBank/DDBJ databases">
        <title>Genome sequencing and assembly of the red palm weevil Rhynchophorus ferrugineus.</title>
        <authorList>
            <person name="Dias G.B."/>
            <person name="Bergman C.M."/>
            <person name="Manee M."/>
        </authorList>
    </citation>
    <scope>NUCLEOTIDE SEQUENCE</scope>
    <source>
        <strain evidence="2">AA-2017</strain>
        <tissue evidence="2">Whole larva</tissue>
    </source>
</reference>
<dbReference type="EMBL" id="JAACXV010015833">
    <property type="protein sequence ID" value="KAF7264832.1"/>
    <property type="molecule type" value="Genomic_DNA"/>
</dbReference>
<organism evidence="2 3">
    <name type="scientific">Rhynchophorus ferrugineus</name>
    <name type="common">Red palm weevil</name>
    <name type="synonym">Curculio ferrugineus</name>
    <dbReference type="NCBI Taxonomy" id="354439"/>
    <lineage>
        <taxon>Eukaryota</taxon>
        <taxon>Metazoa</taxon>
        <taxon>Ecdysozoa</taxon>
        <taxon>Arthropoda</taxon>
        <taxon>Hexapoda</taxon>
        <taxon>Insecta</taxon>
        <taxon>Pterygota</taxon>
        <taxon>Neoptera</taxon>
        <taxon>Endopterygota</taxon>
        <taxon>Coleoptera</taxon>
        <taxon>Polyphaga</taxon>
        <taxon>Cucujiformia</taxon>
        <taxon>Curculionidae</taxon>
        <taxon>Dryophthorinae</taxon>
        <taxon>Rhynchophorus</taxon>
    </lineage>
</organism>
<accession>A0A834HPY6</accession>
<protein>
    <submittedName>
        <fullName evidence="2">Uncharacterized protein</fullName>
    </submittedName>
</protein>
<sequence>MPFKAVNIVPSSILETAQTRYVTVQSNSTCVAVFGEIKDNTNGRKTHLRRGNREAPLLHHPEPPPNPCKKLEA</sequence>
<gene>
    <name evidence="2" type="ORF">GWI33_022225</name>
</gene>
<name>A0A834HPY6_RHYFE</name>
<feature type="compositionally biased region" description="Basic and acidic residues" evidence="1">
    <location>
        <begin position="51"/>
        <end position="62"/>
    </location>
</feature>
<feature type="region of interest" description="Disordered" evidence="1">
    <location>
        <begin position="42"/>
        <end position="73"/>
    </location>
</feature>
<dbReference type="Proteomes" id="UP000625711">
    <property type="component" value="Unassembled WGS sequence"/>
</dbReference>
<proteinExistence type="predicted"/>
<evidence type="ECO:0000256" key="1">
    <source>
        <dbReference type="SAM" id="MobiDB-lite"/>
    </source>
</evidence>
<comment type="caution">
    <text evidence="2">The sequence shown here is derived from an EMBL/GenBank/DDBJ whole genome shotgun (WGS) entry which is preliminary data.</text>
</comment>
<evidence type="ECO:0000313" key="3">
    <source>
        <dbReference type="Proteomes" id="UP000625711"/>
    </source>
</evidence>
<evidence type="ECO:0000313" key="2">
    <source>
        <dbReference type="EMBL" id="KAF7264832.1"/>
    </source>
</evidence>